<comment type="caution">
    <text evidence="3">The sequence shown here is derived from an EMBL/GenBank/DDBJ whole genome shotgun (WGS) entry which is preliminary data.</text>
</comment>
<keyword evidence="2" id="KW-1133">Transmembrane helix</keyword>
<dbReference type="Proteomes" id="UP000619479">
    <property type="component" value="Unassembled WGS sequence"/>
</dbReference>
<gene>
    <name evidence="3" type="ORF">Acy02nite_17200</name>
</gene>
<feature type="compositionally biased region" description="Gly residues" evidence="1">
    <location>
        <begin position="61"/>
        <end position="84"/>
    </location>
</feature>
<evidence type="ECO:0000313" key="4">
    <source>
        <dbReference type="Proteomes" id="UP000619479"/>
    </source>
</evidence>
<proteinExistence type="predicted"/>
<organism evidence="3 4">
    <name type="scientific">Actinoplanes cyaneus</name>
    <dbReference type="NCBI Taxonomy" id="52696"/>
    <lineage>
        <taxon>Bacteria</taxon>
        <taxon>Bacillati</taxon>
        <taxon>Actinomycetota</taxon>
        <taxon>Actinomycetes</taxon>
        <taxon>Micromonosporales</taxon>
        <taxon>Micromonosporaceae</taxon>
        <taxon>Actinoplanes</taxon>
    </lineage>
</organism>
<sequence>MGGFWAVDDLPDGQERFSSLITWFGGTARNKPVMCFLALAVLGFGTVFLLRRSRFYRGPYRGDGGSDPWLGDGGGDGGDGGSGD</sequence>
<feature type="region of interest" description="Disordered" evidence="1">
    <location>
        <begin position="59"/>
        <end position="84"/>
    </location>
</feature>
<dbReference type="AlphaFoldDB" id="A0A919IDZ9"/>
<evidence type="ECO:0000256" key="2">
    <source>
        <dbReference type="SAM" id="Phobius"/>
    </source>
</evidence>
<keyword evidence="2" id="KW-0472">Membrane</keyword>
<keyword evidence="2" id="KW-0812">Transmembrane</keyword>
<dbReference type="EMBL" id="BOMH01000013">
    <property type="protein sequence ID" value="GID63839.1"/>
    <property type="molecule type" value="Genomic_DNA"/>
</dbReference>
<feature type="transmembrane region" description="Helical" evidence="2">
    <location>
        <begin position="31"/>
        <end position="50"/>
    </location>
</feature>
<evidence type="ECO:0000313" key="3">
    <source>
        <dbReference type="EMBL" id="GID63839.1"/>
    </source>
</evidence>
<name>A0A919IDZ9_9ACTN</name>
<protein>
    <submittedName>
        <fullName evidence="3">Uncharacterized protein</fullName>
    </submittedName>
</protein>
<keyword evidence="4" id="KW-1185">Reference proteome</keyword>
<reference evidence="3" key="1">
    <citation type="submission" date="2021-01" db="EMBL/GenBank/DDBJ databases">
        <title>Whole genome shotgun sequence of Actinoplanes cyaneus NBRC 14990.</title>
        <authorList>
            <person name="Komaki H."/>
            <person name="Tamura T."/>
        </authorList>
    </citation>
    <scope>NUCLEOTIDE SEQUENCE</scope>
    <source>
        <strain evidence="3">NBRC 14990</strain>
    </source>
</reference>
<evidence type="ECO:0000256" key="1">
    <source>
        <dbReference type="SAM" id="MobiDB-lite"/>
    </source>
</evidence>
<accession>A0A919IDZ9</accession>